<dbReference type="GO" id="GO:0006360">
    <property type="term" value="P:transcription by RNA polymerase I"/>
    <property type="evidence" value="ECO:0007669"/>
    <property type="project" value="InterPro"/>
</dbReference>
<evidence type="ECO:0000313" key="3">
    <source>
        <dbReference type="RefSeq" id="XP_020082907.1"/>
    </source>
</evidence>
<accession>A0A6P5EHI3</accession>
<dbReference type="AlphaFoldDB" id="A0A6P5EHI3"/>
<protein>
    <submittedName>
        <fullName evidence="2 3">Uncharacterized protein LOC109706481 isoform X1</fullName>
    </submittedName>
</protein>
<reference evidence="1" key="1">
    <citation type="journal article" date="2015" name="Nat. Genet.">
        <title>The pineapple genome and the evolution of CAM photosynthesis.</title>
        <authorList>
            <person name="Ming R."/>
            <person name="VanBuren R."/>
            <person name="Wai C.M."/>
            <person name="Tang H."/>
            <person name="Schatz M.C."/>
            <person name="Bowers J.E."/>
            <person name="Lyons E."/>
            <person name="Wang M.L."/>
            <person name="Chen J."/>
            <person name="Biggers E."/>
            <person name="Zhang J."/>
            <person name="Huang L."/>
            <person name="Zhang L."/>
            <person name="Miao W."/>
            <person name="Zhang J."/>
            <person name="Ye Z."/>
            <person name="Miao C."/>
            <person name="Lin Z."/>
            <person name="Wang H."/>
            <person name="Zhou H."/>
            <person name="Yim W.C."/>
            <person name="Priest H.D."/>
            <person name="Zheng C."/>
            <person name="Woodhouse M."/>
            <person name="Edger P.P."/>
            <person name="Guyot R."/>
            <person name="Guo H.B."/>
            <person name="Guo H."/>
            <person name="Zheng G."/>
            <person name="Singh R."/>
            <person name="Sharma A."/>
            <person name="Min X."/>
            <person name="Zheng Y."/>
            <person name="Lee H."/>
            <person name="Gurtowski J."/>
            <person name="Sedlazeck F.J."/>
            <person name="Harkess A."/>
            <person name="McKain M.R."/>
            <person name="Liao Z."/>
            <person name="Fang J."/>
            <person name="Liu J."/>
            <person name="Zhang X."/>
            <person name="Zhang Q."/>
            <person name="Hu W."/>
            <person name="Qin Y."/>
            <person name="Wang K."/>
            <person name="Chen L.Y."/>
            <person name="Shirley N."/>
            <person name="Lin Y.R."/>
            <person name="Liu L.Y."/>
            <person name="Hernandez A.G."/>
            <person name="Wright C.L."/>
            <person name="Bulone V."/>
            <person name="Tuskan G.A."/>
            <person name="Heath K."/>
            <person name="Zee F."/>
            <person name="Moore P.H."/>
            <person name="Sunkar R."/>
            <person name="Leebens-Mack J.H."/>
            <person name="Mockler T."/>
            <person name="Bennetzen J.L."/>
            <person name="Freeling M."/>
            <person name="Sankoff D."/>
            <person name="Paterson A.H."/>
            <person name="Zhu X."/>
            <person name="Yang X."/>
            <person name="Smith J.A."/>
            <person name="Cushman J.C."/>
            <person name="Paull R.E."/>
            <person name="Yu Q."/>
        </authorList>
    </citation>
    <scope>NUCLEOTIDE SEQUENCE [LARGE SCALE GENOMIC DNA]</scope>
    <source>
        <strain evidence="1">cv. F153</strain>
    </source>
</reference>
<dbReference type="OrthoDB" id="1899337at2759"/>
<sequence>MEIQKRLGRGSNYQLKIKKMYEIWMSKLAWTKKCFKKRCLIQLELAFFYLSQGNVQEAHNTTKFLVQDRECATEPTVNLIHGLILYHLWYSSLPEDMQIKGFDIQTSSEVNHMAFNDSYEEADMLESSEDHDAVNIEDNKFSSHCASESSIGNNKGIFMDYKSDAPRKQSNVARPANDFYISGSEMNAERAASPNLHSNFQNTSIFLARGLDKTLLPIQLKHLDGDLEQSIYLYRKLANENYKDAVKHLRLALHSTPPVMAALLPLIQLLLLGDRVEEALAELENSCLSSTAAISFRLRARLLECFYSNQATTISSCYEDALKRDPTCIYTLERLIKMHKTGSYITIQLMEMIALHLDSADGKSNVWEEFASCFLKLLTAGISDYEDCISTNIQGDFTNITSSNKIPKVFTVGRAKETWKVRCRWWVNRHFSKNAFLAEIQAGDWKLLASKAACASHLYGPKFEYVKAVWSSLVKEGGADLIKSLHTHILNTVKLHENLEGDSSKK</sequence>
<dbReference type="RefSeq" id="XP_020082907.1">
    <property type="nucleotide sequence ID" value="XM_020227318.1"/>
</dbReference>
<evidence type="ECO:0000313" key="2">
    <source>
        <dbReference type="RefSeq" id="XP_020082906.1"/>
    </source>
</evidence>
<dbReference type="Proteomes" id="UP000515123">
    <property type="component" value="Linkage group 2"/>
</dbReference>
<dbReference type="RefSeq" id="XP_020082906.1">
    <property type="nucleotide sequence ID" value="XM_020227317.1"/>
</dbReference>
<dbReference type="GeneID" id="109706481"/>
<proteinExistence type="predicted"/>
<name>A0A6P5EHI3_ANACO</name>
<dbReference type="Gramene" id="Aco000991.1.mrna1">
    <property type="protein sequence ID" value="Aco000991.1.mrna1"/>
    <property type="gene ID" value="Aco000991.1.path1"/>
</dbReference>
<dbReference type="GO" id="GO:0000120">
    <property type="term" value="C:RNA polymerase I transcription regulator complex"/>
    <property type="evidence" value="ECO:0007669"/>
    <property type="project" value="InterPro"/>
</dbReference>
<evidence type="ECO:0000313" key="1">
    <source>
        <dbReference type="Proteomes" id="UP000515123"/>
    </source>
</evidence>
<reference evidence="2 3" key="2">
    <citation type="submission" date="2025-04" db="UniProtKB">
        <authorList>
            <consortium name="RefSeq"/>
        </authorList>
    </citation>
    <scope>IDENTIFICATION</scope>
    <source>
        <tissue evidence="2 3">Leaf</tissue>
    </source>
</reference>
<dbReference type="PANTHER" id="PTHR36720">
    <property type="entry name" value="TAF RNA POLYMERASE I SUBUNIT A"/>
    <property type="match status" value="1"/>
</dbReference>
<dbReference type="Pfam" id="PF14929">
    <property type="entry name" value="TAF1_subA"/>
    <property type="match status" value="1"/>
</dbReference>
<organism evidence="2">
    <name type="scientific">Ananas comosus</name>
    <name type="common">Pineapple</name>
    <name type="synonym">Ananas ananas</name>
    <dbReference type="NCBI Taxonomy" id="4615"/>
    <lineage>
        <taxon>Eukaryota</taxon>
        <taxon>Viridiplantae</taxon>
        <taxon>Streptophyta</taxon>
        <taxon>Embryophyta</taxon>
        <taxon>Tracheophyta</taxon>
        <taxon>Spermatophyta</taxon>
        <taxon>Magnoliopsida</taxon>
        <taxon>Liliopsida</taxon>
        <taxon>Poales</taxon>
        <taxon>Bromeliaceae</taxon>
        <taxon>Bromelioideae</taxon>
        <taxon>Ananas</taxon>
    </lineage>
</organism>
<dbReference type="PANTHER" id="PTHR36720:SF1">
    <property type="entry name" value="TAF RNA POLYMERASE I SUBUNIT A"/>
    <property type="match status" value="1"/>
</dbReference>
<gene>
    <name evidence="2 3" type="primary">LOC109706481</name>
</gene>
<dbReference type="InterPro" id="IPR039495">
    <property type="entry name" value="TAF1A"/>
</dbReference>
<keyword evidence="1" id="KW-1185">Reference proteome</keyword>